<accession>F0RYL7</accession>
<dbReference type="InterPro" id="IPR036237">
    <property type="entry name" value="Xyl_isomerase-like_sf"/>
</dbReference>
<dbReference type="InterPro" id="IPR013022">
    <property type="entry name" value="Xyl_isomerase-like_TIM-brl"/>
</dbReference>
<name>F0RYL7_SPHGB</name>
<dbReference type="KEGG" id="sbu:SpiBuddy_1035"/>
<evidence type="ECO:0000313" key="2">
    <source>
        <dbReference type="EMBL" id="ADY12860.1"/>
    </source>
</evidence>
<dbReference type="RefSeq" id="WP_013606711.1">
    <property type="nucleotide sequence ID" value="NC_015152.1"/>
</dbReference>
<dbReference type="GO" id="GO:0016853">
    <property type="term" value="F:isomerase activity"/>
    <property type="evidence" value="ECO:0007669"/>
    <property type="project" value="UniProtKB-KW"/>
</dbReference>
<dbReference type="SUPFAM" id="SSF51658">
    <property type="entry name" value="Xylose isomerase-like"/>
    <property type="match status" value="1"/>
</dbReference>
<dbReference type="Proteomes" id="UP000008466">
    <property type="component" value="Chromosome"/>
</dbReference>
<dbReference type="AlphaFoldDB" id="F0RYL7"/>
<dbReference type="HOGENOM" id="CLU_908833_0_0_12"/>
<evidence type="ECO:0000313" key="3">
    <source>
        <dbReference type="Proteomes" id="UP000008466"/>
    </source>
</evidence>
<keyword evidence="2" id="KW-0413">Isomerase</keyword>
<dbReference type="Pfam" id="PF01261">
    <property type="entry name" value="AP_endonuc_2"/>
    <property type="match status" value="1"/>
</dbReference>
<evidence type="ECO:0000259" key="1">
    <source>
        <dbReference type="Pfam" id="PF01261"/>
    </source>
</evidence>
<keyword evidence="3" id="KW-1185">Reference proteome</keyword>
<proteinExistence type="predicted"/>
<sequence length="306" mass="34114">MQKQVMSLVGFSSASEIAAYKTEFPSMYYELSYKMSKQLLSEVRPMLAGCIASVHACCPSLPIFPNFGSLDPAVLAESYDAILQSFETARSCKADIVVLHPGYVCDSSMPSANAARKKLLDAPSFSPYIVHADGAICGPDYPKQEVYRSHATQAFKELKNVAQLAKSYGVKLAVENLNPRVGYLFQTPQEMEQLAELDDVYLCLDVGHLWISSFVYGFPYLPAIQRILATQKVVNCHLHSNATNAHVQHYSDDHHTFDKYGFPAHQVLELLLTSDANLVLEMVEDFGYNTRYLLQQITGIQHGDEE</sequence>
<feature type="domain" description="Xylose isomerase-like TIM barrel" evidence="1">
    <location>
        <begin position="58"/>
        <end position="275"/>
    </location>
</feature>
<dbReference type="Gene3D" id="3.20.20.150">
    <property type="entry name" value="Divalent-metal-dependent TIM barrel enzymes"/>
    <property type="match status" value="1"/>
</dbReference>
<dbReference type="STRING" id="158189.SpiBuddy_1035"/>
<dbReference type="OrthoDB" id="249133at2"/>
<protein>
    <submittedName>
        <fullName evidence="2">Xylose isomerase domain-containing protein TIM barrel</fullName>
    </submittedName>
</protein>
<reference evidence="3" key="1">
    <citation type="submission" date="2011-02" db="EMBL/GenBank/DDBJ databases">
        <title>Complete sequence of Spirochaeta sp. Buddy.</title>
        <authorList>
            <person name="Lucas S."/>
            <person name="Copeland A."/>
            <person name="Lapidus A."/>
            <person name="Cheng J.-F."/>
            <person name="Goodwin L."/>
            <person name="Pitluck S."/>
            <person name="Zeytun A."/>
            <person name="Detter J.C."/>
            <person name="Han C."/>
            <person name="Tapia R."/>
            <person name="Land M."/>
            <person name="Hauser L."/>
            <person name="Kyrpides N."/>
            <person name="Ivanova N."/>
            <person name="Mikhailova N."/>
            <person name="Pagani I."/>
            <person name="Ritalahti K.M."/>
            <person name="Loeffler F.E."/>
            <person name="Woyke T."/>
        </authorList>
    </citation>
    <scope>NUCLEOTIDE SEQUENCE [LARGE SCALE GENOMIC DNA]</scope>
    <source>
        <strain evidence="3">ATCC BAA-1886 / DSM 22777 / Buddy</strain>
    </source>
</reference>
<gene>
    <name evidence="2" type="ordered locus">SpiBuddy_1035</name>
</gene>
<organism evidence="2 3">
    <name type="scientific">Sphaerochaeta globosa (strain ATCC BAA-1886 / DSM 22777 / Buddy)</name>
    <name type="common">Spirochaeta sp. (strain Buddy)</name>
    <dbReference type="NCBI Taxonomy" id="158189"/>
    <lineage>
        <taxon>Bacteria</taxon>
        <taxon>Pseudomonadati</taxon>
        <taxon>Spirochaetota</taxon>
        <taxon>Spirochaetia</taxon>
        <taxon>Spirochaetales</taxon>
        <taxon>Sphaerochaetaceae</taxon>
        <taxon>Sphaerochaeta</taxon>
    </lineage>
</organism>
<dbReference type="EMBL" id="CP002541">
    <property type="protein sequence ID" value="ADY12860.1"/>
    <property type="molecule type" value="Genomic_DNA"/>
</dbReference>